<dbReference type="InterPro" id="IPR050687">
    <property type="entry name" value="Dynein_IC"/>
</dbReference>
<evidence type="ECO:0000256" key="5">
    <source>
        <dbReference type="ARBA" id="ARBA00022846"/>
    </source>
</evidence>
<evidence type="ECO:0000256" key="9">
    <source>
        <dbReference type="ARBA" id="ARBA00024190"/>
    </source>
</evidence>
<dbReference type="PROSITE" id="PS50294">
    <property type="entry name" value="WD_REPEATS_REGION"/>
    <property type="match status" value="1"/>
</dbReference>
<dbReference type="GO" id="GO:0120293">
    <property type="term" value="C:dynein axonemal particle"/>
    <property type="evidence" value="ECO:0007669"/>
    <property type="project" value="UniProtKB-SubCell"/>
</dbReference>
<feature type="chain" id="PRO_5017465118" description="Dynein axonemal intermediate chain 4" evidence="13">
    <location>
        <begin position="27"/>
        <end position="693"/>
    </location>
</feature>
<evidence type="ECO:0000256" key="7">
    <source>
        <dbReference type="ARBA" id="ARBA00023212"/>
    </source>
</evidence>
<keyword evidence="2" id="KW-0963">Cytoplasm</keyword>
<keyword evidence="8" id="KW-0966">Cell projection</keyword>
<dbReference type="Ensembl" id="ENSXMAT00000002021.2">
    <property type="protein sequence ID" value="ENSXMAP00000002016.2"/>
    <property type="gene ID" value="ENSXMAG00000002015.2"/>
</dbReference>
<name>M3ZIH4_XIPMA</name>
<dbReference type="InterPro" id="IPR015943">
    <property type="entry name" value="WD40/YVTN_repeat-like_dom_sf"/>
</dbReference>
<dbReference type="InParanoid" id="M3ZIH4"/>
<dbReference type="eggNOG" id="KOG1587">
    <property type="taxonomic scope" value="Eukaryota"/>
</dbReference>
<keyword evidence="13" id="KW-0732">Signal</keyword>
<keyword evidence="15" id="KW-1185">Reference proteome</keyword>
<dbReference type="PANTHER" id="PTHR12442:SF12">
    <property type="entry name" value="DYNEIN AXONEMAL INTERMEDIATE CHAIN 4"/>
    <property type="match status" value="1"/>
</dbReference>
<reference evidence="15" key="1">
    <citation type="submission" date="2012-01" db="EMBL/GenBank/DDBJ databases">
        <authorList>
            <person name="Walter R."/>
            <person name="Schartl M."/>
            <person name="Warren W."/>
        </authorList>
    </citation>
    <scope>NUCLEOTIDE SEQUENCE [LARGE SCALE GENOMIC DNA]</scope>
    <source>
        <strain evidence="15">JP 163 A</strain>
    </source>
</reference>
<dbReference type="PANTHER" id="PTHR12442">
    <property type="entry name" value="DYNEIN INTERMEDIATE CHAIN"/>
    <property type="match status" value="1"/>
</dbReference>
<protein>
    <recommendedName>
        <fullName evidence="10">Dynein axonemal intermediate chain 4</fullName>
    </recommendedName>
    <alternativeName>
        <fullName evidence="11">WD repeat-containing protein 78</fullName>
    </alternativeName>
</protein>
<evidence type="ECO:0000256" key="12">
    <source>
        <dbReference type="PROSITE-ProRule" id="PRU00221"/>
    </source>
</evidence>
<evidence type="ECO:0000313" key="15">
    <source>
        <dbReference type="Proteomes" id="UP000002852"/>
    </source>
</evidence>
<dbReference type="GO" id="GO:0045503">
    <property type="term" value="F:dynein light chain binding"/>
    <property type="evidence" value="ECO:0007669"/>
    <property type="project" value="TreeGrafter"/>
</dbReference>
<dbReference type="SUPFAM" id="SSF50978">
    <property type="entry name" value="WD40 repeat-like"/>
    <property type="match status" value="1"/>
</dbReference>
<dbReference type="GO" id="GO:0045504">
    <property type="term" value="F:dynein heavy chain binding"/>
    <property type="evidence" value="ECO:0007669"/>
    <property type="project" value="TreeGrafter"/>
</dbReference>
<evidence type="ECO:0000256" key="10">
    <source>
        <dbReference type="ARBA" id="ARBA00040002"/>
    </source>
</evidence>
<evidence type="ECO:0000256" key="4">
    <source>
        <dbReference type="ARBA" id="ARBA00022737"/>
    </source>
</evidence>
<dbReference type="Gene3D" id="2.130.10.10">
    <property type="entry name" value="YVTN repeat-like/Quinoprotein amine dehydrogenase"/>
    <property type="match status" value="1"/>
</dbReference>
<dbReference type="InterPro" id="IPR036322">
    <property type="entry name" value="WD40_repeat_dom_sf"/>
</dbReference>
<evidence type="ECO:0000256" key="8">
    <source>
        <dbReference type="ARBA" id="ARBA00023273"/>
    </source>
</evidence>
<dbReference type="STRING" id="8083.ENSXMAP00000002016"/>
<dbReference type="HOGENOM" id="CLU_015820_0_0_1"/>
<organism evidence="14 15">
    <name type="scientific">Xiphophorus maculatus</name>
    <name type="common">Southern platyfish</name>
    <name type="synonym">Platypoecilus maculatus</name>
    <dbReference type="NCBI Taxonomy" id="8083"/>
    <lineage>
        <taxon>Eukaryota</taxon>
        <taxon>Metazoa</taxon>
        <taxon>Chordata</taxon>
        <taxon>Craniata</taxon>
        <taxon>Vertebrata</taxon>
        <taxon>Euteleostomi</taxon>
        <taxon>Actinopterygii</taxon>
        <taxon>Neopterygii</taxon>
        <taxon>Teleostei</taxon>
        <taxon>Neoteleostei</taxon>
        <taxon>Acanthomorphata</taxon>
        <taxon>Ovalentaria</taxon>
        <taxon>Atherinomorphae</taxon>
        <taxon>Cyprinodontiformes</taxon>
        <taxon>Poeciliidae</taxon>
        <taxon>Poeciliinae</taxon>
        <taxon>Xiphophorus</taxon>
    </lineage>
</organism>
<dbReference type="SMART" id="SM00320">
    <property type="entry name" value="WD40"/>
    <property type="match status" value="4"/>
</dbReference>
<evidence type="ECO:0000313" key="14">
    <source>
        <dbReference type="Ensembl" id="ENSXMAP00000002016.2"/>
    </source>
</evidence>
<evidence type="ECO:0000256" key="6">
    <source>
        <dbReference type="ARBA" id="ARBA00023069"/>
    </source>
</evidence>
<dbReference type="GeneTree" id="ENSGT00940000156209"/>
<keyword evidence="4" id="KW-0677">Repeat</keyword>
<evidence type="ECO:0000256" key="13">
    <source>
        <dbReference type="SAM" id="SignalP"/>
    </source>
</evidence>
<dbReference type="PROSITE" id="PS50082">
    <property type="entry name" value="WD_REPEATS_2"/>
    <property type="match status" value="1"/>
</dbReference>
<accession>M3ZIH4</accession>
<feature type="signal peptide" evidence="13">
    <location>
        <begin position="1"/>
        <end position="26"/>
    </location>
</feature>
<dbReference type="InterPro" id="IPR001680">
    <property type="entry name" value="WD40_rpt"/>
</dbReference>
<reference evidence="14" key="3">
    <citation type="submission" date="2025-08" db="UniProtKB">
        <authorList>
            <consortium name="Ensembl"/>
        </authorList>
    </citation>
    <scope>IDENTIFICATION</scope>
    <source>
        <strain evidence="14">JP 163 A</strain>
    </source>
</reference>
<dbReference type="GO" id="GO:0003341">
    <property type="term" value="P:cilium movement"/>
    <property type="evidence" value="ECO:0007669"/>
    <property type="project" value="TreeGrafter"/>
</dbReference>
<dbReference type="GO" id="GO:0005858">
    <property type="term" value="C:axonemal dynein complex"/>
    <property type="evidence" value="ECO:0007669"/>
    <property type="project" value="TreeGrafter"/>
</dbReference>
<comment type="subcellular location">
    <subcellularLocation>
        <location evidence="1">Cytoplasm</location>
        <location evidence="1">Cytoskeleton</location>
        <location evidence="1">Flagellum axoneme</location>
    </subcellularLocation>
    <subcellularLocation>
        <location evidence="9">Dynein axonemal particle</location>
    </subcellularLocation>
</comment>
<evidence type="ECO:0000256" key="1">
    <source>
        <dbReference type="ARBA" id="ARBA00004611"/>
    </source>
</evidence>
<dbReference type="Pfam" id="PF00400">
    <property type="entry name" value="WD40"/>
    <property type="match status" value="2"/>
</dbReference>
<sequence length="693" mass="77806">CSKTQLHIYKCVWLVVLSLQVFDSQGRDVTPLPLVAVADDQESKHEKPSLEEVLFKTGSLVFKSSTPSDMVSSRYQTATFKHISRIRVVFLEIIVPLLSEFPLKPGRSGEPVAQAFDIILSETDTFSLLDLSPILISEDAEDADAVNQRNRVYAEFCSGKMGSDNYLERSSQALVGESKCKYTQTKKNSSTIATIWDIYDSFSMPNGYREIRETEQVDYLMSTRKEQDSSEGSMSGHSVACFCHVYENDFFFFLCVISTGSDVSSETELDADLFVVKTEPDLEKILLSEAFMNSTLVMERVIVLNIFQPQLAAFRGLPVLKDPDSEVRPGFEEHITEKKDKYLTPTLEPLWTFVSPLTRGHSITSMAWNKKNPDILAVGYGSWSSGNPQPGLICCWSLKNLMWSERVFPCHNSVTCLEFSSSNPSHLAVGMYDGSVAIYNVQVGDHTACIADSRDCAKRHMQPVWQVTWTKQQLQLSGEEREEVLVSVTGDGRITKWLILHNGFNCVGNKPHTHYRFNTTRDTGIYVIGTWDGGLHKCSLSNSDHFLDTYCKHPSPVTHIEWSPLYSDVFLSSSSDGTIQLWKLDTLNPKMSFTSVQSIVDSVKWSPNSCTVFAAIYRQHVEVWDLSRSIMLPTVVHHAEPGLTLSSLLFAKGSDSVLVGDSRGEVTVYKLKNFRVGKGKKVKYFSFPNILFV</sequence>
<reference evidence="14" key="4">
    <citation type="submission" date="2025-09" db="UniProtKB">
        <authorList>
            <consortium name="Ensembl"/>
        </authorList>
    </citation>
    <scope>IDENTIFICATION</scope>
    <source>
        <strain evidence="14">JP 163 A</strain>
    </source>
</reference>
<reference evidence="15" key="2">
    <citation type="journal article" date="2013" name="Nat. Genet.">
        <title>The genome of the platyfish, Xiphophorus maculatus, provides insights into evolutionary adaptation and several complex traits.</title>
        <authorList>
            <person name="Schartl M."/>
            <person name="Walter R.B."/>
            <person name="Shen Y."/>
            <person name="Garcia T."/>
            <person name="Catchen J."/>
            <person name="Amores A."/>
            <person name="Braasch I."/>
            <person name="Chalopin D."/>
            <person name="Volff J.N."/>
            <person name="Lesch K.P."/>
            <person name="Bisazza A."/>
            <person name="Minx P."/>
            <person name="Hillier L."/>
            <person name="Wilson R.K."/>
            <person name="Fuerstenberg S."/>
            <person name="Boore J."/>
            <person name="Searle S."/>
            <person name="Postlethwait J.H."/>
            <person name="Warren W.C."/>
        </authorList>
    </citation>
    <scope>NUCLEOTIDE SEQUENCE [LARGE SCALE GENOMIC DNA]</scope>
    <source>
        <strain evidence="15">JP 163 A</strain>
    </source>
</reference>
<dbReference type="AlphaFoldDB" id="M3ZIH4"/>
<evidence type="ECO:0000256" key="11">
    <source>
        <dbReference type="ARBA" id="ARBA00041557"/>
    </source>
</evidence>
<keyword evidence="7" id="KW-0206">Cytoskeleton</keyword>
<proteinExistence type="predicted"/>
<keyword evidence="6" id="KW-0969">Cilium</keyword>
<keyword evidence="3 12" id="KW-0853">WD repeat</keyword>
<evidence type="ECO:0000256" key="2">
    <source>
        <dbReference type="ARBA" id="ARBA00022490"/>
    </source>
</evidence>
<dbReference type="Proteomes" id="UP000002852">
    <property type="component" value="Unassembled WGS sequence"/>
</dbReference>
<keyword evidence="5" id="KW-0282">Flagellum</keyword>
<dbReference type="OMA" id="SEGHIMF"/>
<evidence type="ECO:0000256" key="3">
    <source>
        <dbReference type="ARBA" id="ARBA00022574"/>
    </source>
</evidence>
<feature type="repeat" description="WD" evidence="12">
    <location>
        <begin position="550"/>
        <end position="592"/>
    </location>
</feature>